<feature type="transmembrane region" description="Helical" evidence="6">
    <location>
        <begin position="210"/>
        <end position="234"/>
    </location>
</feature>
<dbReference type="PANTHER" id="PTHR30086:SF20">
    <property type="entry name" value="ARGININE EXPORTER PROTEIN ARGO-RELATED"/>
    <property type="match status" value="1"/>
</dbReference>
<sequence>MIPENLSFYLFTPRVHNGAVNVFFAGLIFNLSLILGLGPQNALILKYGLRRQHITLVIIICALCDISLLVLSGVGVGLILEKAPIVLEVLRYGGFLFLLWFAFTCFRDAVHPKTIDVHTTTEAAPQHHDDGGRRVEDSPVTAGVAGDEDAVSHRGSAVITKTRPHPVHIPEEIKGPALAAFMVSVVNPAAWVDLFVVIGSTSASYGAGKWMFLLGTMAASLVWFPAFGYGAAALSKPLSSPKVWRGINTVIGLFMVFMAFRVLLM</sequence>
<reference evidence="7" key="1">
    <citation type="submission" date="2017-12" db="EMBL/GenBank/DDBJ databases">
        <authorList>
            <person name="Thomas-White K."/>
            <person name="Wolfe A.J."/>
        </authorList>
    </citation>
    <scope>NUCLEOTIDE SEQUENCE</scope>
    <source>
        <strain evidence="7">UMB0763</strain>
    </source>
</reference>
<evidence type="ECO:0000256" key="6">
    <source>
        <dbReference type="SAM" id="Phobius"/>
    </source>
</evidence>
<dbReference type="InterPro" id="IPR001123">
    <property type="entry name" value="LeuE-type"/>
</dbReference>
<dbReference type="GO" id="GO:0015171">
    <property type="term" value="F:amino acid transmembrane transporter activity"/>
    <property type="evidence" value="ECO:0007669"/>
    <property type="project" value="TreeGrafter"/>
</dbReference>
<evidence type="ECO:0000313" key="8">
    <source>
        <dbReference type="Proteomes" id="UP000234560"/>
    </source>
</evidence>
<evidence type="ECO:0000313" key="7">
    <source>
        <dbReference type="EMBL" id="WOT01100.1"/>
    </source>
</evidence>
<dbReference type="PANTHER" id="PTHR30086">
    <property type="entry name" value="ARGININE EXPORTER PROTEIN ARGO"/>
    <property type="match status" value="1"/>
</dbReference>
<reference evidence="7" key="2">
    <citation type="submission" date="2023-10" db="EMBL/GenBank/DDBJ databases">
        <authorList>
            <person name="Choi B."/>
        </authorList>
    </citation>
    <scope>NUCLEOTIDE SEQUENCE</scope>
    <source>
        <strain evidence="7">UMB0763</strain>
    </source>
</reference>
<dbReference type="Proteomes" id="UP000234560">
    <property type="component" value="Chromosome"/>
</dbReference>
<feature type="transmembrane region" description="Helical" evidence="6">
    <location>
        <begin position="92"/>
        <end position="110"/>
    </location>
</feature>
<keyword evidence="2" id="KW-1003">Cell membrane</keyword>
<comment type="subcellular location">
    <subcellularLocation>
        <location evidence="1">Cell membrane</location>
        <topology evidence="1">Multi-pass membrane protein</topology>
    </subcellularLocation>
</comment>
<evidence type="ECO:0000256" key="3">
    <source>
        <dbReference type="ARBA" id="ARBA00022692"/>
    </source>
</evidence>
<keyword evidence="3 6" id="KW-0812">Transmembrane</keyword>
<feature type="transmembrane region" description="Helical" evidence="6">
    <location>
        <begin position="20"/>
        <end position="44"/>
    </location>
</feature>
<evidence type="ECO:0000256" key="2">
    <source>
        <dbReference type="ARBA" id="ARBA00022475"/>
    </source>
</evidence>
<dbReference type="AlphaFoldDB" id="A0AAF1BY21"/>
<keyword evidence="5 6" id="KW-0472">Membrane</keyword>
<dbReference type="Pfam" id="PF01810">
    <property type="entry name" value="LysE"/>
    <property type="match status" value="1"/>
</dbReference>
<evidence type="ECO:0000256" key="4">
    <source>
        <dbReference type="ARBA" id="ARBA00022989"/>
    </source>
</evidence>
<protein>
    <submittedName>
        <fullName evidence="7">LysE family transporter</fullName>
    </submittedName>
</protein>
<feature type="transmembrane region" description="Helical" evidence="6">
    <location>
        <begin position="246"/>
        <end position="264"/>
    </location>
</feature>
<feature type="transmembrane region" description="Helical" evidence="6">
    <location>
        <begin position="56"/>
        <end position="80"/>
    </location>
</feature>
<organism evidence="7 8">
    <name type="scientific">Corynebacterium pyruviciproducens</name>
    <dbReference type="NCBI Taxonomy" id="598660"/>
    <lineage>
        <taxon>Bacteria</taxon>
        <taxon>Bacillati</taxon>
        <taxon>Actinomycetota</taxon>
        <taxon>Actinomycetes</taxon>
        <taxon>Mycobacteriales</taxon>
        <taxon>Corynebacteriaceae</taxon>
        <taxon>Corynebacterium</taxon>
    </lineage>
</organism>
<dbReference type="EMBL" id="CP136958">
    <property type="protein sequence ID" value="WOT01100.1"/>
    <property type="molecule type" value="Genomic_DNA"/>
</dbReference>
<keyword evidence="4 6" id="KW-1133">Transmembrane helix</keyword>
<gene>
    <name evidence="7" type="ORF">CYJ47_07300</name>
</gene>
<dbReference type="GO" id="GO:0005886">
    <property type="term" value="C:plasma membrane"/>
    <property type="evidence" value="ECO:0007669"/>
    <property type="project" value="UniProtKB-SubCell"/>
</dbReference>
<name>A0AAF1BY21_9CORY</name>
<evidence type="ECO:0000256" key="5">
    <source>
        <dbReference type="ARBA" id="ARBA00023136"/>
    </source>
</evidence>
<dbReference type="KEGG" id="cpyr:CYJ47_07300"/>
<dbReference type="RefSeq" id="WP_101678004.1">
    <property type="nucleotide sequence ID" value="NZ_CAMYCO010000028.1"/>
</dbReference>
<proteinExistence type="predicted"/>
<accession>A0AAF1BY21</accession>
<evidence type="ECO:0000256" key="1">
    <source>
        <dbReference type="ARBA" id="ARBA00004651"/>
    </source>
</evidence>